<name>A0AAW1LNQ9_POPJA</name>
<accession>A0AAW1LNQ9</accession>
<proteinExistence type="predicted"/>
<dbReference type="EMBL" id="JASPKY010000114">
    <property type="protein sequence ID" value="KAK9736379.1"/>
    <property type="molecule type" value="Genomic_DNA"/>
</dbReference>
<feature type="domain" description="Transposable element P transposase-like RNase H" evidence="1">
    <location>
        <begin position="1"/>
        <end position="57"/>
    </location>
</feature>
<sequence length="112" mass="12233">MAQGYRKIWKQPLAYYFNSGPVTAEKLQVACYEVLDAMAAANLQVVAIVCDMGTANDKLPQHAVATATFVSQVDEIFDTLNGIGHISPNGISFLIFELITSRLKVLIARCNV</sequence>
<evidence type="ECO:0000259" key="1">
    <source>
        <dbReference type="Pfam" id="PF21787"/>
    </source>
</evidence>
<reference evidence="2 3" key="1">
    <citation type="journal article" date="2024" name="BMC Genomics">
        <title>De novo assembly and annotation of Popillia japonica's genome with initial clues to its potential as an invasive pest.</title>
        <authorList>
            <person name="Cucini C."/>
            <person name="Boschi S."/>
            <person name="Funari R."/>
            <person name="Cardaioli E."/>
            <person name="Iannotti N."/>
            <person name="Marturano G."/>
            <person name="Paoli F."/>
            <person name="Bruttini M."/>
            <person name="Carapelli A."/>
            <person name="Frati F."/>
            <person name="Nardi F."/>
        </authorList>
    </citation>
    <scope>NUCLEOTIDE SEQUENCE [LARGE SCALE GENOMIC DNA]</scope>
    <source>
        <strain evidence="2">DMR45628</strain>
    </source>
</reference>
<dbReference type="Pfam" id="PF21787">
    <property type="entry name" value="TNP-like_RNaseH_N"/>
    <property type="match status" value="1"/>
</dbReference>
<comment type="caution">
    <text evidence="2">The sequence shown here is derived from an EMBL/GenBank/DDBJ whole genome shotgun (WGS) entry which is preliminary data.</text>
</comment>
<evidence type="ECO:0000313" key="3">
    <source>
        <dbReference type="Proteomes" id="UP001458880"/>
    </source>
</evidence>
<protein>
    <recommendedName>
        <fullName evidence="1">Transposable element P transposase-like RNase H domain-containing protein</fullName>
    </recommendedName>
</protein>
<dbReference type="AlphaFoldDB" id="A0AAW1LNQ9"/>
<dbReference type="InterPro" id="IPR048365">
    <property type="entry name" value="TNP-like_RNaseH_N"/>
</dbReference>
<organism evidence="2 3">
    <name type="scientific">Popillia japonica</name>
    <name type="common">Japanese beetle</name>
    <dbReference type="NCBI Taxonomy" id="7064"/>
    <lineage>
        <taxon>Eukaryota</taxon>
        <taxon>Metazoa</taxon>
        <taxon>Ecdysozoa</taxon>
        <taxon>Arthropoda</taxon>
        <taxon>Hexapoda</taxon>
        <taxon>Insecta</taxon>
        <taxon>Pterygota</taxon>
        <taxon>Neoptera</taxon>
        <taxon>Endopterygota</taxon>
        <taxon>Coleoptera</taxon>
        <taxon>Polyphaga</taxon>
        <taxon>Scarabaeiformia</taxon>
        <taxon>Scarabaeidae</taxon>
        <taxon>Rutelinae</taxon>
        <taxon>Popillia</taxon>
    </lineage>
</organism>
<dbReference type="Proteomes" id="UP001458880">
    <property type="component" value="Unassembled WGS sequence"/>
</dbReference>
<gene>
    <name evidence="2" type="ORF">QE152_g12538</name>
</gene>
<evidence type="ECO:0000313" key="2">
    <source>
        <dbReference type="EMBL" id="KAK9736379.1"/>
    </source>
</evidence>
<keyword evidence="3" id="KW-1185">Reference proteome</keyword>